<name>A0A1X9LQQ3_9MICO</name>
<sequence>MDAHSTDDRDLQPHDRELIAAASALLVEAHDPGTHRVAAAAEGTSGAVYLGLSLLSPRVSICAETTAIANAKMAGEAGIRRMVAVGLDPSGAGVVINPCGVCREIVPVFGDDLEVIADLGGGRVGLVRPAELLPMPWVRARPYD</sequence>
<dbReference type="STRING" id="1619308.B5808_17230"/>
<comment type="similarity">
    <text evidence="1">Belongs to the cytidine and deoxycytidylate deaminase family.</text>
</comment>
<dbReference type="KEGG" id="cphy:B5808_17230"/>
<dbReference type="Proteomes" id="UP000192775">
    <property type="component" value="Chromosome"/>
</dbReference>
<dbReference type="PROSITE" id="PS00903">
    <property type="entry name" value="CYT_DCMP_DEAMINASES_1"/>
    <property type="match status" value="1"/>
</dbReference>
<dbReference type="GO" id="GO:0005829">
    <property type="term" value="C:cytosol"/>
    <property type="evidence" value="ECO:0007669"/>
    <property type="project" value="TreeGrafter"/>
</dbReference>
<dbReference type="GO" id="GO:0008270">
    <property type="term" value="F:zinc ion binding"/>
    <property type="evidence" value="ECO:0007669"/>
    <property type="project" value="InterPro"/>
</dbReference>
<dbReference type="EMBL" id="CP020715">
    <property type="protein sequence ID" value="ARJ06772.1"/>
    <property type="molecule type" value="Genomic_DNA"/>
</dbReference>
<dbReference type="CDD" id="cd01283">
    <property type="entry name" value="cytidine_deaminase"/>
    <property type="match status" value="1"/>
</dbReference>
<proteinExistence type="inferred from homology"/>
<evidence type="ECO:0000313" key="2">
    <source>
        <dbReference type="EMBL" id="ARJ06772.1"/>
    </source>
</evidence>
<evidence type="ECO:0000313" key="3">
    <source>
        <dbReference type="Proteomes" id="UP000192775"/>
    </source>
</evidence>
<dbReference type="InterPro" id="IPR016192">
    <property type="entry name" value="APOBEC/CMP_deaminase_Zn-bd"/>
</dbReference>
<organism evidence="2 3">
    <name type="scientific">Cnuibacter physcomitrellae</name>
    <dbReference type="NCBI Taxonomy" id="1619308"/>
    <lineage>
        <taxon>Bacteria</taxon>
        <taxon>Bacillati</taxon>
        <taxon>Actinomycetota</taxon>
        <taxon>Actinomycetes</taxon>
        <taxon>Micrococcales</taxon>
        <taxon>Microbacteriaceae</taxon>
        <taxon>Cnuibacter</taxon>
    </lineage>
</organism>
<reference evidence="2 3" key="1">
    <citation type="submission" date="2017-04" db="EMBL/GenBank/DDBJ databases">
        <authorList>
            <person name="Afonso C.L."/>
            <person name="Miller P.J."/>
            <person name="Scott M.A."/>
            <person name="Spackman E."/>
            <person name="Goraichik I."/>
            <person name="Dimitrov K.M."/>
            <person name="Suarez D.L."/>
            <person name="Swayne D.E."/>
        </authorList>
    </citation>
    <scope>NUCLEOTIDE SEQUENCE [LARGE SCALE GENOMIC DNA]</scope>
    <source>
        <strain evidence="3">XA(T)</strain>
    </source>
</reference>
<dbReference type="InterPro" id="IPR050202">
    <property type="entry name" value="Cyt/Deoxycyt_deaminase"/>
</dbReference>
<dbReference type="Gene3D" id="3.40.140.10">
    <property type="entry name" value="Cytidine Deaminase, domain 2"/>
    <property type="match status" value="1"/>
</dbReference>
<gene>
    <name evidence="2" type="ORF">B5808_17230</name>
</gene>
<dbReference type="GO" id="GO:0004126">
    <property type="term" value="F:cytidine deaminase activity"/>
    <property type="evidence" value="ECO:0007669"/>
    <property type="project" value="TreeGrafter"/>
</dbReference>
<dbReference type="InterPro" id="IPR016193">
    <property type="entry name" value="Cytidine_deaminase-like"/>
</dbReference>
<dbReference type="PANTHER" id="PTHR11644:SF2">
    <property type="entry name" value="CYTIDINE DEAMINASE"/>
    <property type="match status" value="1"/>
</dbReference>
<accession>A0A1X9LQQ3</accession>
<dbReference type="AlphaFoldDB" id="A0A1X9LQQ3"/>
<dbReference type="SUPFAM" id="SSF53927">
    <property type="entry name" value="Cytidine deaminase-like"/>
    <property type="match status" value="1"/>
</dbReference>
<protein>
    <submittedName>
        <fullName evidence="2">Uncharacterized protein</fullName>
    </submittedName>
</protein>
<dbReference type="RefSeq" id="WP_085020910.1">
    <property type="nucleotide sequence ID" value="NZ_BMHD01000001.1"/>
</dbReference>
<evidence type="ECO:0000256" key="1">
    <source>
        <dbReference type="ARBA" id="ARBA00006576"/>
    </source>
</evidence>
<dbReference type="PANTHER" id="PTHR11644">
    <property type="entry name" value="CYTIDINE DEAMINASE"/>
    <property type="match status" value="1"/>
</dbReference>
<keyword evidence="3" id="KW-1185">Reference proteome</keyword>